<dbReference type="Proteomes" id="UP000479190">
    <property type="component" value="Unassembled WGS sequence"/>
</dbReference>
<dbReference type="EMBL" id="CADCXV010000812">
    <property type="protein sequence ID" value="CAB0036234.1"/>
    <property type="molecule type" value="Genomic_DNA"/>
</dbReference>
<evidence type="ECO:0000313" key="2">
    <source>
        <dbReference type="Proteomes" id="UP000479190"/>
    </source>
</evidence>
<evidence type="ECO:0000313" key="1">
    <source>
        <dbReference type="EMBL" id="CAB0036234.1"/>
    </source>
</evidence>
<name>A0A6H5IDV8_9HYME</name>
<sequence>MFPRGTCNNTINDFSRAKYSRVRCESTRCSRCEYRPGEDFPRRSRDANDSIVSPGGLLCAPGMNTDPATTFSEEVEMLWLLCSPGCPTLCTRYEYRPDDDFLEEEVEMLWLLCSPGVLLCAPGMNTDPAKTFPKKSRCNDSIVSPGGLLCAPGMNTDQATTFSEEVEMLWLLCFPGCPTRCTRCEYRPDDDFLRGSRDVMATMFPGCPTLCTRYEYRPGDDFLRRSRDAMTPLSPRVSLLCAPGMNTDPATTFSEEVEMQ</sequence>
<organism evidence="1 2">
    <name type="scientific">Trichogramma brassicae</name>
    <dbReference type="NCBI Taxonomy" id="86971"/>
    <lineage>
        <taxon>Eukaryota</taxon>
        <taxon>Metazoa</taxon>
        <taxon>Ecdysozoa</taxon>
        <taxon>Arthropoda</taxon>
        <taxon>Hexapoda</taxon>
        <taxon>Insecta</taxon>
        <taxon>Pterygota</taxon>
        <taxon>Neoptera</taxon>
        <taxon>Endopterygota</taxon>
        <taxon>Hymenoptera</taxon>
        <taxon>Apocrita</taxon>
        <taxon>Proctotrupomorpha</taxon>
        <taxon>Chalcidoidea</taxon>
        <taxon>Trichogrammatidae</taxon>
        <taxon>Trichogramma</taxon>
    </lineage>
</organism>
<keyword evidence="2" id="KW-1185">Reference proteome</keyword>
<protein>
    <submittedName>
        <fullName evidence="1">Uncharacterized protein</fullName>
    </submittedName>
</protein>
<accession>A0A6H5IDV8</accession>
<reference evidence="1 2" key="1">
    <citation type="submission" date="2020-02" db="EMBL/GenBank/DDBJ databases">
        <authorList>
            <person name="Ferguson B K."/>
        </authorList>
    </citation>
    <scope>NUCLEOTIDE SEQUENCE [LARGE SCALE GENOMIC DNA]</scope>
</reference>
<gene>
    <name evidence="1" type="ORF">TBRA_LOCUS8111</name>
</gene>
<proteinExistence type="predicted"/>
<dbReference type="AlphaFoldDB" id="A0A6H5IDV8"/>